<dbReference type="PANTHER" id="PTHR42776:SF27">
    <property type="entry name" value="DIPEPTIDYL PEPTIDASE FAMILY MEMBER 6"/>
    <property type="match status" value="1"/>
</dbReference>
<organism evidence="4 5">
    <name type="scientific">Shewanella decolorationis</name>
    <dbReference type="NCBI Taxonomy" id="256839"/>
    <lineage>
        <taxon>Bacteria</taxon>
        <taxon>Pseudomonadati</taxon>
        <taxon>Pseudomonadota</taxon>
        <taxon>Gammaproteobacteria</taxon>
        <taxon>Alteromonadales</taxon>
        <taxon>Shewanellaceae</taxon>
        <taxon>Shewanella</taxon>
    </lineage>
</organism>
<feature type="chain" id="PRO_5023032364" evidence="2">
    <location>
        <begin position="24"/>
        <end position="662"/>
    </location>
</feature>
<dbReference type="KEGG" id="sdeo:D0436_20270"/>
<evidence type="ECO:0000256" key="2">
    <source>
        <dbReference type="SAM" id="SignalP"/>
    </source>
</evidence>
<feature type="signal peptide" evidence="2">
    <location>
        <begin position="1"/>
        <end position="23"/>
    </location>
</feature>
<proteinExistence type="predicted"/>
<evidence type="ECO:0000313" key="5">
    <source>
        <dbReference type="Proteomes" id="UP000321124"/>
    </source>
</evidence>
<dbReference type="PRINTS" id="PR00862">
    <property type="entry name" value="PROLIGOPTASE"/>
</dbReference>
<dbReference type="InterPro" id="IPR001375">
    <property type="entry name" value="Peptidase_S9_cat"/>
</dbReference>
<dbReference type="GO" id="GO:0004252">
    <property type="term" value="F:serine-type endopeptidase activity"/>
    <property type="evidence" value="ECO:0007669"/>
    <property type="project" value="InterPro"/>
</dbReference>
<gene>
    <name evidence="4" type="ORF">D0436_20270</name>
</gene>
<dbReference type="PANTHER" id="PTHR42776">
    <property type="entry name" value="SERINE PEPTIDASE S9 FAMILY MEMBER"/>
    <property type="match status" value="1"/>
</dbReference>
<dbReference type="RefSeq" id="WP_208660369.1">
    <property type="nucleotide sequence ID" value="NZ_CP031775.2"/>
</dbReference>
<dbReference type="InterPro" id="IPR029058">
    <property type="entry name" value="AB_hydrolase_fold"/>
</dbReference>
<evidence type="ECO:0000259" key="3">
    <source>
        <dbReference type="Pfam" id="PF00326"/>
    </source>
</evidence>
<evidence type="ECO:0000313" key="4">
    <source>
        <dbReference type="EMBL" id="QDZ92609.1"/>
    </source>
</evidence>
<dbReference type="InterPro" id="IPR002470">
    <property type="entry name" value="Peptidase_S9A"/>
</dbReference>
<dbReference type="FunFam" id="3.40.50.1820:FF:000442">
    <property type="entry name" value="Subfamily S9C unassigned peptidase"/>
    <property type="match status" value="1"/>
</dbReference>
<keyword evidence="1" id="KW-0378">Hydrolase</keyword>
<dbReference type="AlphaFoldDB" id="A0A5B8R2W6"/>
<sequence length="662" mass="73737">MKSLPFAALAAICLPIMPFSTLAAETSATNALSQSQLFSRGNEYSNVKISPTGKYLSAITSVEGKNVLLVLDAQTKKLLNAIRFPSNAQVGTYEWANSERIVLAKEYLKGWTDVPQYYGELMAVNADGSRKAYLFGYNSGEQQTGSNIKKNTPMRATAFILDPLPDDERYMLVNAIPWNNESNLNFELLQDVYRVDLFNGTRKRITGSPIGRARFMTDHEGEVRFVAGEDGKNITKVFYRKDGEWVNTDKLNLGLSDFTPISFADNKNSIYAAGRVGNETLGVYRINLETGDKAEIIQDEVVDPSNFWINGTNKQLYAVEFENGYPSYAFVDNNDNHAKLLKDLLAALPGHQVQIVSETRNGEQLVVIAFNDRNPGDYYLFDTKKLKLEYLAAARKWLDPEQMAEVKPISFTNRDGQKIHGYLTLPNGKEAKNLPLVVNPHGGPHGVRDWWGFDSQNQLLAQNGMAVLQVNFRGSGGYGERFEQAGYQKWGSDVQHDIIDATQYVIDQGFADKERVCIAGGSFGGYSALQSAVLAPDMFKCAVGMAGIYDLPLWTDDSDVADSSSGSSYQKNVLGNNLETLKAMSPSYNVNKLKANLLLVHGGDDERTPITQLESLEKALKAHNYPYQKLVMDNEGHGFYDDSHRAKYYDQMLSFLKTNLKL</sequence>
<protein>
    <submittedName>
        <fullName evidence="4">S9 family peptidase</fullName>
    </submittedName>
</protein>
<evidence type="ECO:0000256" key="1">
    <source>
        <dbReference type="ARBA" id="ARBA00022801"/>
    </source>
</evidence>
<keyword evidence="2" id="KW-0732">Signal</keyword>
<reference evidence="4 5" key="1">
    <citation type="journal article" date="2019" name="Ecotoxicol. Environ. Saf.">
        <title>Microbial characterization of heavy metal resistant bacterial strains isolated from an electroplating wastewater treatment plant.</title>
        <authorList>
            <person name="Cai X."/>
            <person name="Zheng X."/>
            <person name="Zhang D."/>
            <person name="Iqbal W."/>
            <person name="Liu C."/>
            <person name="Yang B."/>
            <person name="Zhao X."/>
            <person name="Lu X."/>
            <person name="Mao Y."/>
        </authorList>
    </citation>
    <scope>NUCLEOTIDE SEQUENCE [LARGE SCALE GENOMIC DNA]</scope>
    <source>
        <strain evidence="4 5">Ni1-3</strain>
    </source>
</reference>
<dbReference type="Pfam" id="PF00326">
    <property type="entry name" value="Peptidase_S9"/>
    <property type="match status" value="1"/>
</dbReference>
<dbReference type="EMBL" id="CP031775">
    <property type="protein sequence ID" value="QDZ92609.1"/>
    <property type="molecule type" value="Genomic_DNA"/>
</dbReference>
<dbReference type="SUPFAM" id="SSF53474">
    <property type="entry name" value="alpha/beta-Hydrolases"/>
    <property type="match status" value="1"/>
</dbReference>
<dbReference type="SUPFAM" id="SSF82171">
    <property type="entry name" value="DPP6 N-terminal domain-like"/>
    <property type="match status" value="1"/>
</dbReference>
<feature type="domain" description="Peptidase S9 prolyl oligopeptidase catalytic" evidence="3">
    <location>
        <begin position="451"/>
        <end position="661"/>
    </location>
</feature>
<name>A0A5B8R2W6_9GAMM</name>
<dbReference type="Proteomes" id="UP000321124">
    <property type="component" value="Chromosome"/>
</dbReference>
<dbReference type="GO" id="GO:0006508">
    <property type="term" value="P:proteolysis"/>
    <property type="evidence" value="ECO:0007669"/>
    <property type="project" value="InterPro"/>
</dbReference>
<accession>A0A5B8R2W6</accession>
<dbReference type="Gene3D" id="3.40.50.1820">
    <property type="entry name" value="alpha/beta hydrolase"/>
    <property type="match status" value="1"/>
</dbReference>